<gene>
    <name evidence="1" type="ORF">Salmuc_01331</name>
</gene>
<keyword evidence="2" id="KW-1185">Reference proteome</keyword>
<accession>S9QYN6</accession>
<organism evidence="1 2">
    <name type="scientific">Salipiger mucosus DSM 16094</name>
    <dbReference type="NCBI Taxonomy" id="1123237"/>
    <lineage>
        <taxon>Bacteria</taxon>
        <taxon>Pseudomonadati</taxon>
        <taxon>Pseudomonadota</taxon>
        <taxon>Alphaproteobacteria</taxon>
        <taxon>Rhodobacterales</taxon>
        <taxon>Roseobacteraceae</taxon>
        <taxon>Salipiger</taxon>
    </lineage>
</organism>
<name>S9QYN6_9RHOB</name>
<dbReference type="STRING" id="1123237.Salmuc_01331"/>
<comment type="caution">
    <text evidence="1">The sequence shown here is derived from an EMBL/GenBank/DDBJ whole genome shotgun (WGS) entry which is preliminary data.</text>
</comment>
<proteinExistence type="predicted"/>
<dbReference type="RefSeq" id="WP_020042169.1">
    <property type="nucleotide sequence ID" value="NZ_KE557274.1"/>
</dbReference>
<protein>
    <submittedName>
        <fullName evidence="1">Uncharacterized protein</fullName>
    </submittedName>
</protein>
<dbReference type="AlphaFoldDB" id="S9QYN6"/>
<reference evidence="2" key="1">
    <citation type="journal article" date="2014" name="Stand. Genomic Sci.">
        <title>Genome sequence of the exopolysaccharide-producing Salipiger mucosus type strain (DSM 16094(T)), a moderately halophilic member of the Roseobacter clade.</title>
        <authorList>
            <person name="Riedel T."/>
            <person name="Spring S."/>
            <person name="Fiebig A."/>
            <person name="Petersen J."/>
            <person name="Kyrpides N.C."/>
            <person name="Goker M."/>
            <person name="Klenk H.P."/>
        </authorList>
    </citation>
    <scope>NUCLEOTIDE SEQUENCE [LARGE SCALE GENOMIC DNA]</scope>
    <source>
        <strain evidence="2">DSM 16094</strain>
    </source>
</reference>
<dbReference type="EMBL" id="APVH01000012">
    <property type="protein sequence ID" value="EPX84758.1"/>
    <property type="molecule type" value="Genomic_DNA"/>
</dbReference>
<dbReference type="Proteomes" id="UP000015347">
    <property type="component" value="Unassembled WGS sequence"/>
</dbReference>
<evidence type="ECO:0000313" key="2">
    <source>
        <dbReference type="Proteomes" id="UP000015347"/>
    </source>
</evidence>
<sequence length="62" mass="6614">MPESQSFKQAVAREIRTHLGREIDPASCVVSQRLDTFLSSTPCGAAHVTPTEAAEQVICGVS</sequence>
<dbReference type="HOGENOM" id="CLU_2901653_0_0_5"/>
<evidence type="ECO:0000313" key="1">
    <source>
        <dbReference type="EMBL" id="EPX84758.1"/>
    </source>
</evidence>